<proteinExistence type="predicted"/>
<dbReference type="EMBL" id="JAUNZN010000003">
    <property type="protein sequence ID" value="KAK4823759.1"/>
    <property type="molecule type" value="Genomic_DNA"/>
</dbReference>
<keyword evidence="2" id="KW-1185">Reference proteome</keyword>
<comment type="caution">
    <text evidence="1">The sequence shown here is derived from an EMBL/GenBank/DDBJ whole genome shotgun (WGS) entry which is preliminary data.</text>
</comment>
<accession>A0AAN7RX23</accession>
<name>A0AAN7RX23_MYCAM</name>
<dbReference type="AlphaFoldDB" id="A0AAN7RX23"/>
<reference evidence="1 2" key="1">
    <citation type="journal article" date="2023" name="J. Hered.">
        <title>Chromosome-level genome of the wood stork (Mycteria americana) provides insight into avian chromosome evolution.</title>
        <authorList>
            <person name="Flamio R. Jr."/>
            <person name="Ramstad K.M."/>
        </authorList>
    </citation>
    <scope>NUCLEOTIDE SEQUENCE [LARGE SCALE GENOMIC DNA]</scope>
    <source>
        <strain evidence="1">JAX WOST 10</strain>
    </source>
</reference>
<dbReference type="Proteomes" id="UP001333110">
    <property type="component" value="Unassembled WGS sequence"/>
</dbReference>
<gene>
    <name evidence="1" type="ORF">QYF61_006055</name>
</gene>
<organism evidence="1 2">
    <name type="scientific">Mycteria americana</name>
    <name type="common">Wood stork</name>
    <dbReference type="NCBI Taxonomy" id="33587"/>
    <lineage>
        <taxon>Eukaryota</taxon>
        <taxon>Metazoa</taxon>
        <taxon>Chordata</taxon>
        <taxon>Craniata</taxon>
        <taxon>Vertebrata</taxon>
        <taxon>Euteleostomi</taxon>
        <taxon>Archelosauria</taxon>
        <taxon>Archosauria</taxon>
        <taxon>Dinosauria</taxon>
        <taxon>Saurischia</taxon>
        <taxon>Theropoda</taxon>
        <taxon>Coelurosauria</taxon>
        <taxon>Aves</taxon>
        <taxon>Neognathae</taxon>
        <taxon>Neoaves</taxon>
        <taxon>Aequornithes</taxon>
        <taxon>Ciconiiformes</taxon>
        <taxon>Ciconiidae</taxon>
        <taxon>Mycteria</taxon>
    </lineage>
</organism>
<protein>
    <submittedName>
        <fullName evidence="1">Uncharacterized protein</fullName>
    </submittedName>
</protein>
<evidence type="ECO:0000313" key="2">
    <source>
        <dbReference type="Proteomes" id="UP001333110"/>
    </source>
</evidence>
<evidence type="ECO:0000313" key="1">
    <source>
        <dbReference type="EMBL" id="KAK4823759.1"/>
    </source>
</evidence>
<sequence>MESVLKDLPALFCSLVPEGSFPGGPIVLEQLEFCFPKIQGPDFTLCLTHIPQGCELQQCPRLAPILTSPISSLALVTVRSSIAYPLGGLSITWLKKLSLMHSRSVLDCLQLAVLLFQQMLGWLKFPSRIVSSIPPGGGQEVLRTAWRHRMDEGAMD</sequence>